<gene>
    <name evidence="2" type="ORF">A3B14_02970</name>
</gene>
<dbReference type="InterPro" id="IPR011613">
    <property type="entry name" value="GH15-like"/>
</dbReference>
<organism evidence="2 3">
    <name type="scientific">Candidatus Zambryskibacteria bacterium RIFCSPLOWO2_01_FULL_45_21</name>
    <dbReference type="NCBI Taxonomy" id="1802761"/>
    <lineage>
        <taxon>Bacteria</taxon>
        <taxon>Candidatus Zambryskiibacteriota</taxon>
    </lineage>
</organism>
<dbReference type="Gene3D" id="1.50.10.10">
    <property type="match status" value="1"/>
</dbReference>
<reference evidence="2 3" key="1">
    <citation type="journal article" date="2016" name="Nat. Commun.">
        <title>Thousands of microbial genomes shed light on interconnected biogeochemical processes in an aquifer system.</title>
        <authorList>
            <person name="Anantharaman K."/>
            <person name="Brown C.T."/>
            <person name="Hug L.A."/>
            <person name="Sharon I."/>
            <person name="Castelle C.J."/>
            <person name="Probst A.J."/>
            <person name="Thomas B.C."/>
            <person name="Singh A."/>
            <person name="Wilkins M.J."/>
            <person name="Karaoz U."/>
            <person name="Brodie E.L."/>
            <person name="Williams K.H."/>
            <person name="Hubbard S.S."/>
            <person name="Banfield J.F."/>
        </authorList>
    </citation>
    <scope>NUCLEOTIDE SEQUENCE [LARGE SCALE GENOMIC DNA]</scope>
</reference>
<dbReference type="Proteomes" id="UP000176800">
    <property type="component" value="Unassembled WGS sequence"/>
</dbReference>
<evidence type="ECO:0000313" key="2">
    <source>
        <dbReference type="EMBL" id="OHB03467.1"/>
    </source>
</evidence>
<dbReference type="GO" id="GO:0005975">
    <property type="term" value="P:carbohydrate metabolic process"/>
    <property type="evidence" value="ECO:0007669"/>
    <property type="project" value="InterPro"/>
</dbReference>
<proteinExistence type="predicted"/>
<dbReference type="InterPro" id="IPR012341">
    <property type="entry name" value="6hp_glycosidase-like_sf"/>
</dbReference>
<dbReference type="Pfam" id="PF00723">
    <property type="entry name" value="Glyco_hydro_15"/>
    <property type="match status" value="1"/>
</dbReference>
<protein>
    <recommendedName>
        <fullName evidence="1">GH15-like domain-containing protein</fullName>
    </recommendedName>
</protein>
<dbReference type="PANTHER" id="PTHR31616">
    <property type="entry name" value="TREHALASE"/>
    <property type="match status" value="1"/>
</dbReference>
<sequence>MSRSIVLGNGNILVGFDRNGLLRDFYFPYAGLENHVGSGNTHKIGVWVDGELSWFGSGGGWDIEIGYVNETMAASIKAKNEKLKVAIEFLDIVYNEKNIFLRNAKVKNLGDKKREIRVFFNQQFQISETSHADTVYFNPTVNALIHYKGRRVFLVGGQHGDKFFDDYSAGIFKIEGKEGTWKDAEDGLLSKNPIEHGSVDSTLGFYLNIEASQETSVNYWVAVGETFREVSGLQSYILAKGPDHLLETTQDFWKAWVNKYKFTFYGLDDSVVSQFKKSLLIIRTHCDNNGGILASGDSDNFRYGRDTYAYVWPRDGAFVASALDRAGYFDISHRFYDFCNQVLTEDGYLLHKYQPDKSFGSSWHPWIKNGKSQLAIQEDETAVLLCSLWEHYKKSKDLEFIESIYNSFIKRSADFMTRYREGFTTNLPYVSYDLWEEKNGISTFTAASVYGALRSAASFAGMLGKEEERVFYEQEAEEIRKAILEYLYNKETGFFFKLITVEDGKITRDATIDASSFYGIFKFGVLSPNDDRLKEAFNVVLEKLSKPIPIGGCARYLGDRYYEVSSDVPGNPWFITYLWILQYKIALGENEASLRSINEELKWVCKYAMKSGSMSEQLHPYTGEQLSVSPLAWSHAEFITTVIDYLEKLEKLGICTVCYPLHDVA</sequence>
<dbReference type="PANTHER" id="PTHR31616:SF13">
    <property type="entry name" value="GLUCAN 1,4-ALPHA-GLUCOSIDASE"/>
    <property type="match status" value="1"/>
</dbReference>
<evidence type="ECO:0000259" key="1">
    <source>
        <dbReference type="Pfam" id="PF00723"/>
    </source>
</evidence>
<accession>A0A1G2U1T8</accession>
<dbReference type="AlphaFoldDB" id="A0A1G2U1T8"/>
<comment type="caution">
    <text evidence="2">The sequence shown here is derived from an EMBL/GenBank/DDBJ whole genome shotgun (WGS) entry which is preliminary data.</text>
</comment>
<evidence type="ECO:0000313" key="3">
    <source>
        <dbReference type="Proteomes" id="UP000176800"/>
    </source>
</evidence>
<name>A0A1G2U1T8_9BACT</name>
<dbReference type="SUPFAM" id="SSF48208">
    <property type="entry name" value="Six-hairpin glycosidases"/>
    <property type="match status" value="1"/>
</dbReference>
<dbReference type="InterPro" id="IPR008928">
    <property type="entry name" value="6-hairpin_glycosidase_sf"/>
</dbReference>
<dbReference type="GO" id="GO:0004553">
    <property type="term" value="F:hydrolase activity, hydrolyzing O-glycosyl compounds"/>
    <property type="evidence" value="ECO:0007669"/>
    <property type="project" value="TreeGrafter"/>
</dbReference>
<dbReference type="EMBL" id="MHWE01000018">
    <property type="protein sequence ID" value="OHB03467.1"/>
    <property type="molecule type" value="Genomic_DNA"/>
</dbReference>
<feature type="domain" description="GH15-like" evidence="1">
    <location>
        <begin position="289"/>
        <end position="641"/>
    </location>
</feature>